<protein>
    <recommendedName>
        <fullName evidence="3">histidine kinase</fullName>
        <ecNumber evidence="3">2.7.13.3</ecNumber>
    </recommendedName>
</protein>
<dbReference type="Gene3D" id="2.130.10.10">
    <property type="entry name" value="YVTN repeat-like/Quinoprotein amine dehydrogenase"/>
    <property type="match status" value="2"/>
</dbReference>
<dbReference type="InterPro" id="IPR003594">
    <property type="entry name" value="HATPase_dom"/>
</dbReference>
<dbReference type="InterPro" id="IPR036890">
    <property type="entry name" value="HATPase_C_sf"/>
</dbReference>
<dbReference type="FunFam" id="3.30.565.10:FF:000006">
    <property type="entry name" value="Sensor histidine kinase WalK"/>
    <property type="match status" value="1"/>
</dbReference>
<keyword evidence="8" id="KW-0812">Transmembrane</keyword>
<dbReference type="AlphaFoldDB" id="A0A7X2T1N5"/>
<dbReference type="InterPro" id="IPR011110">
    <property type="entry name" value="Reg_prop"/>
</dbReference>
<evidence type="ECO:0000259" key="9">
    <source>
        <dbReference type="PROSITE" id="PS50109"/>
    </source>
</evidence>
<dbReference type="SUPFAM" id="SSF55874">
    <property type="entry name" value="ATPase domain of HSP90 chaperone/DNA topoisomerase II/histidine kinase"/>
    <property type="match status" value="1"/>
</dbReference>
<dbReference type="Pfam" id="PF00512">
    <property type="entry name" value="HisKA"/>
    <property type="match status" value="1"/>
</dbReference>
<comment type="subcellular location">
    <subcellularLocation>
        <location evidence="2">Membrane</location>
    </subcellularLocation>
</comment>
<dbReference type="InterPro" id="IPR036097">
    <property type="entry name" value="HisK_dim/P_sf"/>
</dbReference>
<comment type="catalytic activity">
    <reaction evidence="1">
        <text>ATP + protein L-histidine = ADP + protein N-phospho-L-histidine.</text>
        <dbReference type="EC" id="2.7.13.3"/>
    </reaction>
</comment>
<feature type="domain" description="Histidine kinase" evidence="9">
    <location>
        <begin position="838"/>
        <end position="1059"/>
    </location>
</feature>
<dbReference type="EC" id="2.7.13.3" evidence="3"/>
<evidence type="ECO:0000313" key="11">
    <source>
        <dbReference type="Proteomes" id="UP000460287"/>
    </source>
</evidence>
<reference evidence="10 11" key="1">
    <citation type="submission" date="2019-08" db="EMBL/GenBank/DDBJ databases">
        <title>In-depth cultivation of the pig gut microbiome towards novel bacterial diversity and tailored functional studies.</title>
        <authorList>
            <person name="Wylensek D."/>
            <person name="Hitch T.C.A."/>
            <person name="Clavel T."/>
        </authorList>
    </citation>
    <scope>NUCLEOTIDE SEQUENCE [LARGE SCALE GENOMIC DNA]</scope>
    <source>
        <strain evidence="10 11">WCA-383-APC-5B</strain>
    </source>
</reference>
<dbReference type="InterPro" id="IPR003661">
    <property type="entry name" value="HisK_dim/P_dom"/>
</dbReference>
<dbReference type="SUPFAM" id="SSF63829">
    <property type="entry name" value="Calcium-dependent phosphotriesterase"/>
    <property type="match status" value="3"/>
</dbReference>
<dbReference type="PANTHER" id="PTHR43547:SF2">
    <property type="entry name" value="HYBRID SIGNAL TRANSDUCTION HISTIDINE KINASE C"/>
    <property type="match status" value="1"/>
</dbReference>
<evidence type="ECO:0000256" key="6">
    <source>
        <dbReference type="ARBA" id="ARBA00022777"/>
    </source>
</evidence>
<dbReference type="PRINTS" id="PR00344">
    <property type="entry name" value="BCTRLSENSOR"/>
</dbReference>
<keyword evidence="7" id="KW-0902">Two-component regulatory system</keyword>
<dbReference type="SMART" id="SM00387">
    <property type="entry name" value="HATPase_c"/>
    <property type="match status" value="1"/>
</dbReference>
<dbReference type="Gene3D" id="1.10.287.130">
    <property type="match status" value="1"/>
</dbReference>
<name>A0A7X2T1N5_9CLOT</name>
<gene>
    <name evidence="10" type="ORF">FYJ33_08355</name>
</gene>
<dbReference type="PROSITE" id="PS50109">
    <property type="entry name" value="HIS_KIN"/>
    <property type="match status" value="1"/>
</dbReference>
<dbReference type="Pfam" id="PF02518">
    <property type="entry name" value="HATPase_c"/>
    <property type="match status" value="1"/>
</dbReference>
<dbReference type="SUPFAM" id="SSF47384">
    <property type="entry name" value="Homodimeric domain of signal transducing histidine kinase"/>
    <property type="match status" value="1"/>
</dbReference>
<dbReference type="Proteomes" id="UP000460287">
    <property type="component" value="Unassembled WGS sequence"/>
</dbReference>
<proteinExistence type="predicted"/>
<sequence>MKINRYIIRILSFILFFSFINMNIAYGSISENIKFNNITIKDGLSQSTVDSMYQDSKGYIWIGTNDGLNRYNGHEFKIYKNDKYDKNSIISNFIIDIKEDKNGDMWISTLEGLSRINTDSETIRNYTSDENGGNLSNNGVCQVLSTKDNKVIVATEDGLNMYDENNDRFFRILDKEDDLPSQYIYSVKEDSFGNIWICTDAGVIEFDKNLKKLNSYENTIGKVEAYTTYDDLLGNIWVCTLDSGLFRINTRNQRVDNYRHIKGKQSILSDEVKDVVLGPKGKLWIATEGGLCNFDYEEEKFTAYKKDFFEEDSIVNDKTRCLLKDSSGLIWVGAYSGISIFNPRNNFKHYKANPFDKKSLSGNMVNSIYREADETLWIGTNDGGINIIEGDTIKHLKKENSNINSNEVYEIIGFKDKIYVGTNEGLSVITKSDNGNYSITNYTVKDGLPANKVRSLIIDSKGNLLIGTVKGLAIFDTSSCRFIDKPEIFDEIGVSDKFIRSLYEDSKGNLYIGCFLEGGLIKVNLDTKTHKIYKYNPKDNTSISNNTILYINEDIDGNILVGTNHGLNILNPDTDKFTHYTENDGLINNTVYGILVDKNNYVWMSTNGGISMFSMQDKTFRNFTVEDGLQSNEFNGGACFNSEDGHLYFGGINGFNIINIDNIQISTFKPKVIFDGFEVNGISKKDINNMKFEFSENNIKINYFTNDYKNTKNTKYYYRLKGLEEDWNETRSNLLTFAKLSPGDYDLEIKTITQHGIISEVSSVKFTIKPPILISKYALCLYFILIILAIYVARSKVKTLDSLVNIRTNELRKEMKRNEELFNQLLKLEKTKNNYFVNLSHELRTPLNVITSINQLIISFIRNDQIVPNEKLSYYMDAMHRNCNRLLSLINNLIDYSKMENNRYVINKESVDIVYLVEETVLDMKDYIEDKGIELIFDTDVEEKSIECDKLDIERCIINLVSNAGKFTPEGGLIEVKVFDLDTEIKISVKDNGAGISEENQKIIFDRFNQGIDKTSEQKGGSGLGLTITKQIIKLHNGDIELKSKPNVGSEFIITLPVK</sequence>
<evidence type="ECO:0000256" key="3">
    <source>
        <dbReference type="ARBA" id="ARBA00012438"/>
    </source>
</evidence>
<evidence type="ECO:0000256" key="2">
    <source>
        <dbReference type="ARBA" id="ARBA00004370"/>
    </source>
</evidence>
<dbReference type="InterPro" id="IPR011123">
    <property type="entry name" value="Y_Y_Y"/>
</dbReference>
<dbReference type="GO" id="GO:0000155">
    <property type="term" value="F:phosphorelay sensor kinase activity"/>
    <property type="evidence" value="ECO:0007669"/>
    <property type="project" value="InterPro"/>
</dbReference>
<organism evidence="10 11">
    <name type="scientific">Inconstantimicrobium porci</name>
    <dbReference type="NCBI Taxonomy" id="2652291"/>
    <lineage>
        <taxon>Bacteria</taxon>
        <taxon>Bacillati</taxon>
        <taxon>Bacillota</taxon>
        <taxon>Clostridia</taxon>
        <taxon>Eubacteriales</taxon>
        <taxon>Clostridiaceae</taxon>
        <taxon>Inconstantimicrobium</taxon>
    </lineage>
</organism>
<evidence type="ECO:0000313" key="10">
    <source>
        <dbReference type="EMBL" id="MSR91425.1"/>
    </source>
</evidence>
<dbReference type="Gene3D" id="2.60.40.10">
    <property type="entry name" value="Immunoglobulins"/>
    <property type="match status" value="1"/>
</dbReference>
<dbReference type="GO" id="GO:0016020">
    <property type="term" value="C:membrane"/>
    <property type="evidence" value="ECO:0007669"/>
    <property type="project" value="UniProtKB-SubCell"/>
</dbReference>
<dbReference type="InterPro" id="IPR005467">
    <property type="entry name" value="His_kinase_dom"/>
</dbReference>
<evidence type="ECO:0000256" key="1">
    <source>
        <dbReference type="ARBA" id="ARBA00000085"/>
    </source>
</evidence>
<dbReference type="InterPro" id="IPR015943">
    <property type="entry name" value="WD40/YVTN_repeat-like_dom_sf"/>
</dbReference>
<evidence type="ECO:0000256" key="7">
    <source>
        <dbReference type="ARBA" id="ARBA00023012"/>
    </source>
</evidence>
<dbReference type="InterPro" id="IPR004358">
    <property type="entry name" value="Sig_transdc_His_kin-like_C"/>
</dbReference>
<dbReference type="EMBL" id="VULX01000010">
    <property type="protein sequence ID" value="MSR91425.1"/>
    <property type="molecule type" value="Genomic_DNA"/>
</dbReference>
<feature type="transmembrane region" description="Helical" evidence="8">
    <location>
        <begin position="774"/>
        <end position="793"/>
    </location>
</feature>
<dbReference type="PANTHER" id="PTHR43547">
    <property type="entry name" value="TWO-COMPONENT HISTIDINE KINASE"/>
    <property type="match status" value="1"/>
</dbReference>
<evidence type="ECO:0000256" key="4">
    <source>
        <dbReference type="ARBA" id="ARBA00022553"/>
    </source>
</evidence>
<accession>A0A7X2T1N5</accession>
<dbReference type="SMART" id="SM00388">
    <property type="entry name" value="HisKA"/>
    <property type="match status" value="1"/>
</dbReference>
<keyword evidence="4" id="KW-0597">Phosphoprotein</keyword>
<keyword evidence="6 10" id="KW-0418">Kinase</keyword>
<evidence type="ECO:0000256" key="8">
    <source>
        <dbReference type="SAM" id="Phobius"/>
    </source>
</evidence>
<dbReference type="CDD" id="cd00082">
    <property type="entry name" value="HisKA"/>
    <property type="match status" value="1"/>
</dbReference>
<keyword evidence="8" id="KW-1133">Transmembrane helix</keyword>
<dbReference type="Gene3D" id="3.30.565.10">
    <property type="entry name" value="Histidine kinase-like ATPase, C-terminal domain"/>
    <property type="match status" value="1"/>
</dbReference>
<keyword evidence="8" id="KW-0472">Membrane</keyword>
<dbReference type="InterPro" id="IPR013783">
    <property type="entry name" value="Ig-like_fold"/>
</dbReference>
<keyword evidence="11" id="KW-1185">Reference proteome</keyword>
<dbReference type="Pfam" id="PF07495">
    <property type="entry name" value="Y_Y_Y"/>
    <property type="match status" value="1"/>
</dbReference>
<evidence type="ECO:0000256" key="5">
    <source>
        <dbReference type="ARBA" id="ARBA00022679"/>
    </source>
</evidence>
<dbReference type="Pfam" id="PF07494">
    <property type="entry name" value="Reg_prop"/>
    <property type="match status" value="7"/>
</dbReference>
<keyword evidence="5" id="KW-0808">Transferase</keyword>
<comment type="caution">
    <text evidence="10">The sequence shown here is derived from an EMBL/GenBank/DDBJ whole genome shotgun (WGS) entry which is preliminary data.</text>
</comment>